<dbReference type="InterPro" id="IPR050493">
    <property type="entry name" value="FAD-dep_Monooxygenase_BioMet"/>
</dbReference>
<sequence length="385" mass="41355">METSPPLDIAREQLLNPPVDLLKPSPQGSAIVVGASLAGLMTSLALARAGVRVTLLERAGPSPRSGAVLQVDSGELDRTVTAIALRVLASGGVRSAEAWSSVHDRLSVEASATPNLEVRYNTRVQSVQQNDEVAWVVTEQGESLPADLVVGADGHRSTVRRLVAPHKPDATFAGYLIWVAIVEERDIPAQHRYGQRAPAVSMPDGIGDFLLGAVTAGSTGSHAVGQRRLGWAWYDNTRNDLLRKLGCVTGNVVRHSLIGADIPEQTLQELTRQAAQRWPQPWLAATQYSIQTRNLTGIPISEYVPDRLVNGRIALVGDAGHVTTPITAAGFNAALQDAATLAECVEERRQGSDIVQALLDYESRRLPAAQQQVRGGQNFSRSFGR</sequence>
<accession>A0ABS8AZ60</accession>
<dbReference type="SUPFAM" id="SSF51905">
    <property type="entry name" value="FAD/NAD(P)-binding domain"/>
    <property type="match status" value="1"/>
</dbReference>
<dbReference type="RefSeq" id="WP_226180617.1">
    <property type="nucleotide sequence ID" value="NZ_JAJADR010000014.1"/>
</dbReference>
<evidence type="ECO:0000313" key="4">
    <source>
        <dbReference type="EMBL" id="MCB2411092.1"/>
    </source>
</evidence>
<dbReference type="EMBL" id="JAJADR010000014">
    <property type="protein sequence ID" value="MCB2411092.1"/>
    <property type="molecule type" value="Genomic_DNA"/>
</dbReference>
<dbReference type="InterPro" id="IPR002938">
    <property type="entry name" value="FAD-bd"/>
</dbReference>
<evidence type="ECO:0000256" key="1">
    <source>
        <dbReference type="ARBA" id="ARBA00023002"/>
    </source>
</evidence>
<comment type="caution">
    <text evidence="4">The sequence shown here is derived from an EMBL/GenBank/DDBJ whole genome shotgun (WGS) entry which is preliminary data.</text>
</comment>
<feature type="domain" description="FAD-binding" evidence="3">
    <location>
        <begin position="30"/>
        <end position="60"/>
    </location>
</feature>
<dbReference type="GO" id="GO:0004497">
    <property type="term" value="F:monooxygenase activity"/>
    <property type="evidence" value="ECO:0007669"/>
    <property type="project" value="UniProtKB-KW"/>
</dbReference>
<keyword evidence="2 4" id="KW-0503">Monooxygenase</keyword>
<dbReference type="PRINTS" id="PR00420">
    <property type="entry name" value="RNGMNOXGNASE"/>
</dbReference>
<evidence type="ECO:0000313" key="5">
    <source>
        <dbReference type="Proteomes" id="UP001165296"/>
    </source>
</evidence>
<dbReference type="PANTHER" id="PTHR13789">
    <property type="entry name" value="MONOOXYGENASE"/>
    <property type="match status" value="1"/>
</dbReference>
<evidence type="ECO:0000259" key="3">
    <source>
        <dbReference type="Pfam" id="PF01494"/>
    </source>
</evidence>
<dbReference type="Proteomes" id="UP001165296">
    <property type="component" value="Unassembled WGS sequence"/>
</dbReference>
<protein>
    <submittedName>
        <fullName evidence="4">FAD-dependent monooxygenase</fullName>
    </submittedName>
</protein>
<keyword evidence="1" id="KW-0560">Oxidoreductase</keyword>
<dbReference type="Gene3D" id="3.50.50.60">
    <property type="entry name" value="FAD/NAD(P)-binding domain"/>
    <property type="match status" value="2"/>
</dbReference>
<organism evidence="4 5">
    <name type="scientific">Hymenobacter lucidus</name>
    <dbReference type="NCBI Taxonomy" id="2880930"/>
    <lineage>
        <taxon>Bacteria</taxon>
        <taxon>Pseudomonadati</taxon>
        <taxon>Bacteroidota</taxon>
        <taxon>Cytophagia</taxon>
        <taxon>Cytophagales</taxon>
        <taxon>Hymenobacteraceae</taxon>
        <taxon>Hymenobacter</taxon>
    </lineage>
</organism>
<keyword evidence="5" id="KW-1185">Reference proteome</keyword>
<dbReference type="SUPFAM" id="SSF54373">
    <property type="entry name" value="FAD-linked reductases, C-terminal domain"/>
    <property type="match status" value="1"/>
</dbReference>
<reference evidence="4" key="1">
    <citation type="submission" date="2021-10" db="EMBL/GenBank/DDBJ databases">
        <authorList>
            <person name="Dean J.D."/>
            <person name="Kim M.K."/>
            <person name="Newey C.N."/>
            <person name="Stoker T.S."/>
            <person name="Thompson D.W."/>
            <person name="Grose J.H."/>
        </authorList>
    </citation>
    <scope>NUCLEOTIDE SEQUENCE</scope>
    <source>
        <strain evidence="4">BT178</strain>
    </source>
</reference>
<proteinExistence type="predicted"/>
<gene>
    <name evidence="4" type="ORF">LGH74_24105</name>
</gene>
<name>A0ABS8AZ60_9BACT</name>
<feature type="domain" description="FAD-binding" evidence="3">
    <location>
        <begin position="105"/>
        <end position="374"/>
    </location>
</feature>
<dbReference type="InterPro" id="IPR036188">
    <property type="entry name" value="FAD/NAD-bd_sf"/>
</dbReference>
<dbReference type="PANTHER" id="PTHR13789:SF309">
    <property type="entry name" value="PUTATIVE (AFU_ORTHOLOGUE AFUA_6G14510)-RELATED"/>
    <property type="match status" value="1"/>
</dbReference>
<evidence type="ECO:0000256" key="2">
    <source>
        <dbReference type="ARBA" id="ARBA00023033"/>
    </source>
</evidence>
<dbReference type="Pfam" id="PF01494">
    <property type="entry name" value="FAD_binding_3"/>
    <property type="match status" value="2"/>
</dbReference>